<dbReference type="OrthoDB" id="1951178at2"/>
<name>B1I148_DESAP</name>
<dbReference type="Proteomes" id="UP000008544">
    <property type="component" value="Chromosome"/>
</dbReference>
<keyword evidence="3" id="KW-1185">Reference proteome</keyword>
<dbReference type="AlphaFoldDB" id="B1I148"/>
<evidence type="ECO:0000313" key="2">
    <source>
        <dbReference type="EMBL" id="ACA58585.1"/>
    </source>
</evidence>
<organism evidence="2 3">
    <name type="scientific">Desulforudis audaxviator (strain MP104C)</name>
    <dbReference type="NCBI Taxonomy" id="477974"/>
    <lineage>
        <taxon>Bacteria</taxon>
        <taxon>Bacillati</taxon>
        <taxon>Bacillota</taxon>
        <taxon>Clostridia</taxon>
        <taxon>Thermoanaerobacterales</taxon>
        <taxon>Candidatus Desulforudaceae</taxon>
        <taxon>Candidatus Desulforudis</taxon>
    </lineage>
</organism>
<dbReference type="KEGG" id="dau:Daud_0016"/>
<sequence>MSPYKRQNNGVQPGPCPLVDGVPQCPPPTQIDIIKVTKVFEECMHTQVEEVEIIVAIAPSPELVAQCVGVTVLTSNCQVLNGNIVKFEAQLEVTTSVNGETGTGTIEIEKFFFMERAAEQGLSPQCHIYPECLICFISATDVETVTVTCCVGVLILLKLEADVQLMIPSYGYPPEPEECEEAVGQCPPQYDPVWPPYPAQSSSSSSNNNPRSLLFGHKGCKGKK</sequence>
<feature type="compositionally biased region" description="Pro residues" evidence="1">
    <location>
        <begin position="189"/>
        <end position="198"/>
    </location>
</feature>
<protein>
    <recommendedName>
        <fullName evidence="4">SipL SPOCS domain-containing protein</fullName>
    </recommendedName>
</protein>
<reference evidence="3" key="1">
    <citation type="submission" date="2007-10" db="EMBL/GenBank/DDBJ databases">
        <title>Complete sequence of chromosome of Desulforudis audaxviator MP104C.</title>
        <authorList>
            <person name="Copeland A."/>
            <person name="Lucas S."/>
            <person name="Lapidus A."/>
            <person name="Barry K."/>
            <person name="Glavina del Rio T."/>
            <person name="Dalin E."/>
            <person name="Tice H."/>
            <person name="Bruce D."/>
            <person name="Pitluck S."/>
            <person name="Lowry S.R."/>
            <person name="Larimer F."/>
            <person name="Land M.L."/>
            <person name="Hauser L."/>
            <person name="Kyrpides N."/>
            <person name="Ivanova N.N."/>
            <person name="Richardson P."/>
        </authorList>
    </citation>
    <scope>NUCLEOTIDE SEQUENCE [LARGE SCALE GENOMIC DNA]</scope>
    <source>
        <strain evidence="3">MP104C</strain>
    </source>
</reference>
<evidence type="ECO:0008006" key="4">
    <source>
        <dbReference type="Google" id="ProtNLM"/>
    </source>
</evidence>
<evidence type="ECO:0000313" key="3">
    <source>
        <dbReference type="Proteomes" id="UP000008544"/>
    </source>
</evidence>
<evidence type="ECO:0000256" key="1">
    <source>
        <dbReference type="SAM" id="MobiDB-lite"/>
    </source>
</evidence>
<dbReference type="RefSeq" id="WP_012301179.1">
    <property type="nucleotide sequence ID" value="NC_010424.1"/>
</dbReference>
<reference evidence="2 3" key="2">
    <citation type="journal article" date="2008" name="Science">
        <title>Environmental genomics reveals a single-species ecosystem deep within Earth.</title>
        <authorList>
            <person name="Chivian D."/>
            <person name="Brodie E.L."/>
            <person name="Alm E.J."/>
            <person name="Culley D.E."/>
            <person name="Dehal P.S."/>
            <person name="Desantis T.Z."/>
            <person name="Gihring T.M."/>
            <person name="Lapidus A."/>
            <person name="Lin L.H."/>
            <person name="Lowry S.R."/>
            <person name="Moser D.P."/>
            <person name="Richardson P.M."/>
            <person name="Southam G."/>
            <person name="Wanger G."/>
            <person name="Pratt L.M."/>
            <person name="Andersen G.L."/>
            <person name="Hazen T.C."/>
            <person name="Brockman F.J."/>
            <person name="Arkin A.P."/>
            <person name="Onstott T.C."/>
        </authorList>
    </citation>
    <scope>NUCLEOTIDE SEQUENCE [LARGE SCALE GENOMIC DNA]</scope>
    <source>
        <strain evidence="2 3">MP104C</strain>
    </source>
</reference>
<dbReference type="eggNOG" id="ENOG503360U">
    <property type="taxonomic scope" value="Bacteria"/>
</dbReference>
<dbReference type="EMBL" id="CP000860">
    <property type="protein sequence ID" value="ACA58585.1"/>
    <property type="molecule type" value="Genomic_DNA"/>
</dbReference>
<feature type="region of interest" description="Disordered" evidence="1">
    <location>
        <begin position="178"/>
        <end position="224"/>
    </location>
</feature>
<gene>
    <name evidence="2" type="ordered locus">Daud_0016</name>
</gene>
<accession>B1I148</accession>
<dbReference type="HOGENOM" id="CLU_103782_0_0_9"/>
<proteinExistence type="predicted"/>